<comment type="caution">
    <text evidence="7">The sequence shown here is derived from an EMBL/GenBank/DDBJ whole genome shotgun (WGS) entry which is preliminary data.</text>
</comment>
<dbReference type="SUPFAM" id="SSF57829">
    <property type="entry name" value="Zn-binding ribosomal proteins"/>
    <property type="match status" value="1"/>
</dbReference>
<proteinExistence type="inferred from homology"/>
<accession>A0A9D1FTZ4</accession>
<evidence type="ECO:0000256" key="4">
    <source>
        <dbReference type="ARBA" id="ARBA00035178"/>
    </source>
</evidence>
<name>A0A9D1FTZ4_9BACT</name>
<gene>
    <name evidence="5 7" type="primary">rpmF</name>
    <name evidence="7" type="ORF">IAD41_00995</name>
</gene>
<dbReference type="GO" id="GO:0015934">
    <property type="term" value="C:large ribosomal subunit"/>
    <property type="evidence" value="ECO:0007669"/>
    <property type="project" value="InterPro"/>
</dbReference>
<evidence type="ECO:0000256" key="2">
    <source>
        <dbReference type="ARBA" id="ARBA00022980"/>
    </source>
</evidence>
<comment type="similarity">
    <text evidence="1 5">Belongs to the bacterial ribosomal protein bL32 family.</text>
</comment>
<feature type="region of interest" description="Disordered" evidence="6">
    <location>
        <begin position="1"/>
        <end position="29"/>
    </location>
</feature>
<feature type="region of interest" description="Disordered" evidence="6">
    <location>
        <begin position="53"/>
        <end position="115"/>
    </location>
</feature>
<dbReference type="GO" id="GO:0006412">
    <property type="term" value="P:translation"/>
    <property type="evidence" value="ECO:0007669"/>
    <property type="project" value="UniProtKB-UniRule"/>
</dbReference>
<evidence type="ECO:0000313" key="7">
    <source>
        <dbReference type="EMBL" id="HIS82172.1"/>
    </source>
</evidence>
<dbReference type="PANTHER" id="PTHR35534:SF1">
    <property type="entry name" value="LARGE RIBOSOMAL SUBUNIT PROTEIN BL32"/>
    <property type="match status" value="1"/>
</dbReference>
<dbReference type="PANTHER" id="PTHR35534">
    <property type="entry name" value="50S RIBOSOMAL PROTEIN L32"/>
    <property type="match status" value="1"/>
</dbReference>
<dbReference type="InterPro" id="IPR002677">
    <property type="entry name" value="Ribosomal_bL32"/>
</dbReference>
<dbReference type="InterPro" id="IPR011332">
    <property type="entry name" value="Ribosomal_zn-bd"/>
</dbReference>
<dbReference type="Proteomes" id="UP000824139">
    <property type="component" value="Unassembled WGS sequence"/>
</dbReference>
<protein>
    <recommendedName>
        <fullName evidence="4 5">Large ribosomal subunit protein bL32</fullName>
    </recommendedName>
</protein>
<dbReference type="NCBIfam" id="TIGR01031">
    <property type="entry name" value="rpmF_bact"/>
    <property type="match status" value="1"/>
</dbReference>
<evidence type="ECO:0000256" key="5">
    <source>
        <dbReference type="HAMAP-Rule" id="MF_00340"/>
    </source>
</evidence>
<reference evidence="7" key="1">
    <citation type="submission" date="2020-10" db="EMBL/GenBank/DDBJ databases">
        <authorList>
            <person name="Gilroy R."/>
        </authorList>
    </citation>
    <scope>NUCLEOTIDE SEQUENCE</scope>
    <source>
        <strain evidence="7">CHK152-2994</strain>
    </source>
</reference>
<feature type="compositionally biased region" description="Basic and acidic residues" evidence="6">
    <location>
        <begin position="77"/>
        <end position="115"/>
    </location>
</feature>
<dbReference type="EMBL" id="DVJO01000022">
    <property type="protein sequence ID" value="HIS82172.1"/>
    <property type="molecule type" value="Genomic_DNA"/>
</dbReference>
<dbReference type="AlphaFoldDB" id="A0A9D1FTZ4"/>
<sequence length="115" mass="12622">MAVPKKRTGHSAQGKRRSNWKATKPETTKCPNCGETVLTHTVCTACGTYKGKPVSLKDRVEETPAVEEKKPAKKSTKKAEKAEETKVEEVKAETPAVEVKEESPAEEKASEPEEK</sequence>
<evidence type="ECO:0000256" key="3">
    <source>
        <dbReference type="ARBA" id="ARBA00023274"/>
    </source>
</evidence>
<dbReference type="Pfam" id="PF01783">
    <property type="entry name" value="Ribosomal_L32p"/>
    <property type="match status" value="1"/>
</dbReference>
<keyword evidence="3 5" id="KW-0687">Ribonucleoprotein</keyword>
<keyword evidence="2 5" id="KW-0689">Ribosomal protein</keyword>
<reference evidence="7" key="2">
    <citation type="journal article" date="2021" name="PeerJ">
        <title>Extensive microbial diversity within the chicken gut microbiome revealed by metagenomics and culture.</title>
        <authorList>
            <person name="Gilroy R."/>
            <person name="Ravi A."/>
            <person name="Getino M."/>
            <person name="Pursley I."/>
            <person name="Horton D.L."/>
            <person name="Alikhan N.F."/>
            <person name="Baker D."/>
            <person name="Gharbi K."/>
            <person name="Hall N."/>
            <person name="Watson M."/>
            <person name="Adriaenssens E.M."/>
            <person name="Foster-Nyarko E."/>
            <person name="Jarju S."/>
            <person name="Secka A."/>
            <person name="Antonio M."/>
            <person name="Oren A."/>
            <person name="Chaudhuri R.R."/>
            <person name="La Ragione R."/>
            <person name="Hildebrand F."/>
            <person name="Pallen M.J."/>
        </authorList>
    </citation>
    <scope>NUCLEOTIDE SEQUENCE</scope>
    <source>
        <strain evidence="7">CHK152-2994</strain>
    </source>
</reference>
<dbReference type="InterPro" id="IPR044957">
    <property type="entry name" value="Ribosomal_bL32_bact"/>
</dbReference>
<organism evidence="7 8">
    <name type="scientific">Candidatus Scatenecus faecavium</name>
    <dbReference type="NCBI Taxonomy" id="2840915"/>
    <lineage>
        <taxon>Bacteria</taxon>
        <taxon>Candidatus Scatenecus</taxon>
    </lineage>
</organism>
<evidence type="ECO:0000256" key="6">
    <source>
        <dbReference type="SAM" id="MobiDB-lite"/>
    </source>
</evidence>
<feature type="compositionally biased region" description="Basic residues" evidence="6">
    <location>
        <begin position="1"/>
        <end position="19"/>
    </location>
</feature>
<evidence type="ECO:0000313" key="8">
    <source>
        <dbReference type="Proteomes" id="UP000824139"/>
    </source>
</evidence>
<dbReference type="HAMAP" id="MF_00340">
    <property type="entry name" value="Ribosomal_bL32"/>
    <property type="match status" value="1"/>
</dbReference>
<dbReference type="GO" id="GO:0003735">
    <property type="term" value="F:structural constituent of ribosome"/>
    <property type="evidence" value="ECO:0007669"/>
    <property type="project" value="InterPro"/>
</dbReference>
<feature type="compositionally biased region" description="Basic and acidic residues" evidence="6">
    <location>
        <begin position="55"/>
        <end position="70"/>
    </location>
</feature>
<evidence type="ECO:0000256" key="1">
    <source>
        <dbReference type="ARBA" id="ARBA00008560"/>
    </source>
</evidence>